<comment type="caution">
    <text evidence="4">The sequence shown here is derived from an EMBL/GenBank/DDBJ whole genome shotgun (WGS) entry which is preliminary data.</text>
</comment>
<evidence type="ECO:0000256" key="2">
    <source>
        <dbReference type="ARBA" id="ARBA00022835"/>
    </source>
</evidence>
<evidence type="ECO:0000259" key="3">
    <source>
        <dbReference type="Pfam" id="PF14382"/>
    </source>
</evidence>
<dbReference type="InterPro" id="IPR025721">
    <property type="entry name" value="Exosome_cplx_N_dom"/>
</dbReference>
<sequence>MNVDFLFPQERVFSSDEAALAKVVTPGEHVTSDTAFMRGHGTYADGERVIASVAGTVERVNKLLSVRPVRSRHAFEPAGDCALLANGDSEPVGRDAPVLKRFTPSL</sequence>
<dbReference type="Proteomes" id="UP000673691">
    <property type="component" value="Unassembled WGS sequence"/>
</dbReference>
<dbReference type="EMBL" id="JAEFCI010001978">
    <property type="protein sequence ID" value="KAG5462554.1"/>
    <property type="molecule type" value="Genomic_DNA"/>
</dbReference>
<keyword evidence="5" id="KW-1185">Reference proteome</keyword>
<feature type="domain" description="Exosome complex component N-terminal" evidence="3">
    <location>
        <begin position="23"/>
        <end position="60"/>
    </location>
</feature>
<keyword evidence="2" id="KW-0271">Exosome</keyword>
<dbReference type="OrthoDB" id="5596419at2759"/>
<evidence type="ECO:0000313" key="5">
    <source>
        <dbReference type="Proteomes" id="UP000673691"/>
    </source>
</evidence>
<organism evidence="4 5">
    <name type="scientific">Olpidium bornovanus</name>
    <dbReference type="NCBI Taxonomy" id="278681"/>
    <lineage>
        <taxon>Eukaryota</taxon>
        <taxon>Fungi</taxon>
        <taxon>Fungi incertae sedis</taxon>
        <taxon>Olpidiomycota</taxon>
        <taxon>Olpidiomycotina</taxon>
        <taxon>Olpidiomycetes</taxon>
        <taxon>Olpidiales</taxon>
        <taxon>Olpidiaceae</taxon>
        <taxon>Olpidium</taxon>
    </lineage>
</organism>
<dbReference type="SUPFAM" id="SSF110324">
    <property type="entry name" value="Ribosomal L27 protein-like"/>
    <property type="match status" value="1"/>
</dbReference>
<reference evidence="4 5" key="1">
    <citation type="journal article" name="Sci. Rep.">
        <title>Genome-scale phylogenetic analyses confirm Olpidium as the closest living zoosporic fungus to the non-flagellated, terrestrial fungi.</title>
        <authorList>
            <person name="Chang Y."/>
            <person name="Rochon D."/>
            <person name="Sekimoto S."/>
            <person name="Wang Y."/>
            <person name="Chovatia M."/>
            <person name="Sandor L."/>
            <person name="Salamov A."/>
            <person name="Grigoriev I.V."/>
            <person name="Stajich J.E."/>
            <person name="Spatafora J.W."/>
        </authorList>
    </citation>
    <scope>NUCLEOTIDE SEQUENCE [LARGE SCALE GENOMIC DNA]</scope>
    <source>
        <strain evidence="4">S191</strain>
    </source>
</reference>
<keyword evidence="4" id="KW-0540">Nuclease</keyword>
<proteinExistence type="predicted"/>
<evidence type="ECO:0000313" key="4">
    <source>
        <dbReference type="EMBL" id="KAG5462554.1"/>
    </source>
</evidence>
<dbReference type="GO" id="GO:0005634">
    <property type="term" value="C:nucleus"/>
    <property type="evidence" value="ECO:0007669"/>
    <property type="project" value="UniProtKB-SubCell"/>
</dbReference>
<dbReference type="Gene3D" id="2.40.50.100">
    <property type="match status" value="1"/>
</dbReference>
<name>A0A8H7ZZX7_9FUNG</name>
<dbReference type="GO" id="GO:0004527">
    <property type="term" value="F:exonuclease activity"/>
    <property type="evidence" value="ECO:0007669"/>
    <property type="project" value="UniProtKB-KW"/>
</dbReference>
<accession>A0A8H7ZZX7</accession>
<comment type="subcellular location">
    <subcellularLocation>
        <location evidence="1">Nucleus</location>
    </subcellularLocation>
</comment>
<gene>
    <name evidence="4" type="ORF">BJ554DRAFT_4651</name>
</gene>
<keyword evidence="4" id="KW-0378">Hydrolase</keyword>
<dbReference type="Pfam" id="PF14382">
    <property type="entry name" value="ECR1_N"/>
    <property type="match status" value="1"/>
</dbReference>
<dbReference type="AlphaFoldDB" id="A0A8H7ZZX7"/>
<evidence type="ECO:0000256" key="1">
    <source>
        <dbReference type="ARBA" id="ARBA00004123"/>
    </source>
</evidence>
<dbReference type="GO" id="GO:0000178">
    <property type="term" value="C:exosome (RNase complex)"/>
    <property type="evidence" value="ECO:0007669"/>
    <property type="project" value="UniProtKB-KW"/>
</dbReference>
<protein>
    <submittedName>
        <fullName evidence="4">Exosome complex exonuclease RRP4 N-terminal region-domain-containing protein</fullName>
    </submittedName>
</protein>
<keyword evidence="4" id="KW-0269">Exonuclease</keyword>